<evidence type="ECO:0000313" key="5">
    <source>
        <dbReference type="Proteomes" id="UP001367676"/>
    </source>
</evidence>
<gene>
    <name evidence="4" type="ORF">V9T40_002834</name>
</gene>
<dbReference type="InterPro" id="IPR027417">
    <property type="entry name" value="P-loop_NTPase"/>
</dbReference>
<evidence type="ECO:0000256" key="1">
    <source>
        <dbReference type="ARBA" id="ARBA00005771"/>
    </source>
</evidence>
<comment type="similarity">
    <text evidence="1">Belongs to the sulfotransferase 1 family.</text>
</comment>
<reference evidence="4 5" key="1">
    <citation type="submission" date="2024-03" db="EMBL/GenBank/DDBJ databases">
        <title>Adaptation during the transition from Ophiocordyceps entomopathogen to insect associate is accompanied by gene loss and intensified selection.</title>
        <authorList>
            <person name="Ward C.M."/>
            <person name="Onetto C.A."/>
            <person name="Borneman A.R."/>
        </authorList>
    </citation>
    <scope>NUCLEOTIDE SEQUENCE [LARGE SCALE GENOMIC DNA]</scope>
    <source>
        <strain evidence="4">AWRI1</strain>
        <tissue evidence="4">Single Adult Female</tissue>
    </source>
</reference>
<evidence type="ECO:0000256" key="2">
    <source>
        <dbReference type="ARBA" id="ARBA00022679"/>
    </source>
</evidence>
<accession>A0AAN9TJ65</accession>
<organism evidence="4 5">
    <name type="scientific">Parthenolecanium corni</name>
    <dbReference type="NCBI Taxonomy" id="536013"/>
    <lineage>
        <taxon>Eukaryota</taxon>
        <taxon>Metazoa</taxon>
        <taxon>Ecdysozoa</taxon>
        <taxon>Arthropoda</taxon>
        <taxon>Hexapoda</taxon>
        <taxon>Insecta</taxon>
        <taxon>Pterygota</taxon>
        <taxon>Neoptera</taxon>
        <taxon>Paraneoptera</taxon>
        <taxon>Hemiptera</taxon>
        <taxon>Sternorrhyncha</taxon>
        <taxon>Coccoidea</taxon>
        <taxon>Coccidae</taxon>
        <taxon>Parthenolecanium</taxon>
    </lineage>
</organism>
<dbReference type="Proteomes" id="UP001367676">
    <property type="component" value="Unassembled WGS sequence"/>
</dbReference>
<dbReference type="SUPFAM" id="SSF52540">
    <property type="entry name" value="P-loop containing nucleoside triphosphate hydrolases"/>
    <property type="match status" value="1"/>
</dbReference>
<proteinExistence type="inferred from homology"/>
<comment type="caution">
    <text evidence="4">The sequence shown here is derived from an EMBL/GenBank/DDBJ whole genome shotgun (WGS) entry which is preliminary data.</text>
</comment>
<protein>
    <recommendedName>
        <fullName evidence="3">Sulfotransferase domain-containing protein</fullName>
    </recommendedName>
</protein>
<sequence length="329" mass="38561">MDVDINISNIDGEEGDLLRDNFKRPCARFNGYVMFEELKTYVDSLVKMNVRDDDIWVCSYPKTGTTWTQEMVYLVANDADLTKAQKPLNDRYVFLDKCFLIPQKMASHIESDINRIKKLFSSGELTEADQGPRFIHTHVPYELLPQKLRDGSTKAKIIYVVRNPRDTSISAFHHQLMVGRYNGSLKNYGELFMKGLVNYGPFWKHTLAYWNKRNDKNLLFLKYEDMKKDLPSVIRKTATFLKKTLTDEQIGPLCEHLSFESMKNNPYINEKPLIKILKSKFNPEGSGEFFRKGKSDQWKNDFDAELIDRFDQWEHENLKHLNLTSYKDL</sequence>
<feature type="domain" description="Sulfotransferase" evidence="3">
    <location>
        <begin position="52"/>
        <end position="320"/>
    </location>
</feature>
<dbReference type="Pfam" id="PF00685">
    <property type="entry name" value="Sulfotransfer_1"/>
    <property type="match status" value="1"/>
</dbReference>
<dbReference type="AlphaFoldDB" id="A0AAN9TJ65"/>
<dbReference type="EMBL" id="JBBCAQ010000022">
    <property type="protein sequence ID" value="KAK7591221.1"/>
    <property type="molecule type" value="Genomic_DNA"/>
</dbReference>
<evidence type="ECO:0000313" key="4">
    <source>
        <dbReference type="EMBL" id="KAK7591221.1"/>
    </source>
</evidence>
<dbReference type="GO" id="GO:0008146">
    <property type="term" value="F:sulfotransferase activity"/>
    <property type="evidence" value="ECO:0007669"/>
    <property type="project" value="InterPro"/>
</dbReference>
<dbReference type="PANTHER" id="PTHR11783">
    <property type="entry name" value="SULFOTRANSFERASE SULT"/>
    <property type="match status" value="1"/>
</dbReference>
<name>A0AAN9TJ65_9HEMI</name>
<evidence type="ECO:0000259" key="3">
    <source>
        <dbReference type="Pfam" id="PF00685"/>
    </source>
</evidence>
<keyword evidence="2" id="KW-0808">Transferase</keyword>
<keyword evidence="5" id="KW-1185">Reference proteome</keyword>
<dbReference type="InterPro" id="IPR000863">
    <property type="entry name" value="Sulfotransferase_dom"/>
</dbReference>
<dbReference type="Gene3D" id="3.40.50.300">
    <property type="entry name" value="P-loop containing nucleotide triphosphate hydrolases"/>
    <property type="match status" value="1"/>
</dbReference>